<keyword evidence="2" id="KW-1185">Reference proteome</keyword>
<gene>
    <name evidence="1" type="ORF">LTR78_008544</name>
</gene>
<proteinExistence type="predicted"/>
<sequence>MPQPYLVHTSSHPVRVPHSTWIQWYTEEHIRDMVYTRAVKTACFYRATSHVVRTPIIPEDDNEVLALARIPSATPPDGNDFKQFLAVYQTDKKDFLNHAEYRDRVRLTTSLWEGTSSCHDVGSFTSSDLQLMDAIHDEHMDKDEPATHIIHCKITGNHFPRTLLQDLTSSAGKIHGYRRTLLYKPLATHVPPGDVNGNGVVNGVTTDATAPENTGPFMIMIHEYNSTVDVQGLATLSGVLEGSNDGISIAIRPFELLESEGYGGKVRKPERLPAD</sequence>
<dbReference type="Proteomes" id="UP001274830">
    <property type="component" value="Unassembled WGS sequence"/>
</dbReference>
<accession>A0AAE0TR92</accession>
<name>A0AAE0TR92_9PEZI</name>
<comment type="caution">
    <text evidence="1">The sequence shown here is derived from an EMBL/GenBank/DDBJ whole genome shotgun (WGS) entry which is preliminary data.</text>
</comment>
<evidence type="ECO:0000313" key="2">
    <source>
        <dbReference type="Proteomes" id="UP001274830"/>
    </source>
</evidence>
<evidence type="ECO:0000313" key="1">
    <source>
        <dbReference type="EMBL" id="KAK3671621.1"/>
    </source>
</evidence>
<dbReference type="AlphaFoldDB" id="A0AAE0TR92"/>
<protein>
    <submittedName>
        <fullName evidence="1">Uncharacterized protein</fullName>
    </submittedName>
</protein>
<organism evidence="1 2">
    <name type="scientific">Recurvomyces mirabilis</name>
    <dbReference type="NCBI Taxonomy" id="574656"/>
    <lineage>
        <taxon>Eukaryota</taxon>
        <taxon>Fungi</taxon>
        <taxon>Dikarya</taxon>
        <taxon>Ascomycota</taxon>
        <taxon>Pezizomycotina</taxon>
        <taxon>Dothideomycetes</taxon>
        <taxon>Dothideomycetidae</taxon>
        <taxon>Mycosphaerellales</taxon>
        <taxon>Teratosphaeriaceae</taxon>
        <taxon>Recurvomyces</taxon>
    </lineage>
</organism>
<reference evidence="1" key="1">
    <citation type="submission" date="2023-07" db="EMBL/GenBank/DDBJ databases">
        <title>Black Yeasts Isolated from many extreme environments.</title>
        <authorList>
            <person name="Coleine C."/>
            <person name="Stajich J.E."/>
            <person name="Selbmann L."/>
        </authorList>
    </citation>
    <scope>NUCLEOTIDE SEQUENCE</scope>
    <source>
        <strain evidence="1">CCFEE 5485</strain>
    </source>
</reference>
<dbReference type="EMBL" id="JAUTXT010000041">
    <property type="protein sequence ID" value="KAK3671621.1"/>
    <property type="molecule type" value="Genomic_DNA"/>
</dbReference>